<keyword evidence="3" id="KW-1185">Reference proteome</keyword>
<proteinExistence type="predicted"/>
<evidence type="ECO:0000313" key="2">
    <source>
        <dbReference type="EMBL" id="OAX76939.1"/>
    </source>
</evidence>
<dbReference type="OrthoDB" id="47732at2759"/>
<dbReference type="AlphaFoldDB" id="A0A1B7NJ91"/>
<dbReference type="STRING" id="1658172.A0A1B7NJ91"/>
<feature type="region of interest" description="Disordered" evidence="1">
    <location>
        <begin position="84"/>
        <end position="144"/>
    </location>
</feature>
<feature type="compositionally biased region" description="Basic and acidic residues" evidence="1">
    <location>
        <begin position="102"/>
        <end position="130"/>
    </location>
</feature>
<feature type="region of interest" description="Disordered" evidence="1">
    <location>
        <begin position="1"/>
        <end position="35"/>
    </location>
</feature>
<name>A0A1B7NJ91_9EURO</name>
<organism evidence="2 3">
    <name type="scientific">Emergomyces africanus</name>
    <dbReference type="NCBI Taxonomy" id="1955775"/>
    <lineage>
        <taxon>Eukaryota</taxon>
        <taxon>Fungi</taxon>
        <taxon>Dikarya</taxon>
        <taxon>Ascomycota</taxon>
        <taxon>Pezizomycotina</taxon>
        <taxon>Eurotiomycetes</taxon>
        <taxon>Eurotiomycetidae</taxon>
        <taxon>Onygenales</taxon>
        <taxon>Ajellomycetaceae</taxon>
        <taxon>Emergomyces</taxon>
    </lineage>
</organism>
<evidence type="ECO:0000313" key="3">
    <source>
        <dbReference type="Proteomes" id="UP000091918"/>
    </source>
</evidence>
<dbReference type="EMBL" id="LGUA01003945">
    <property type="protein sequence ID" value="OAX76939.1"/>
    <property type="molecule type" value="Genomic_DNA"/>
</dbReference>
<feature type="compositionally biased region" description="Acidic residues" evidence="1">
    <location>
        <begin position="131"/>
        <end position="144"/>
    </location>
</feature>
<sequence>KYISLYPNQRREKHTPEPDTEESNVIRNNSGEKPPLWYTVEQSMKDDTLEMLREGKLGIGISGQKKTANSKSLAVLGRKNEAVKGPSLTTEANVSKKHGKKKEKELMHDSRKEEDSRRNTRMITDVHMDDKDDGDESDGGFFEE</sequence>
<gene>
    <name evidence="2" type="ORF">ACJ72_08769</name>
</gene>
<reference evidence="2 3" key="1">
    <citation type="submission" date="2015-07" db="EMBL/GenBank/DDBJ databases">
        <title>Emmonsia species relationships and genome sequence.</title>
        <authorList>
            <person name="Cuomo C.A."/>
            <person name="Schwartz I.S."/>
            <person name="Kenyon C."/>
            <person name="de Hoog G.S."/>
            <person name="Govender N.P."/>
            <person name="Botha A."/>
            <person name="Moreno L."/>
            <person name="de Vries M."/>
            <person name="Munoz J.F."/>
            <person name="Stielow J.B."/>
        </authorList>
    </citation>
    <scope>NUCLEOTIDE SEQUENCE [LARGE SCALE GENOMIC DNA]</scope>
    <source>
        <strain evidence="2 3">CBS 136260</strain>
    </source>
</reference>
<dbReference type="Proteomes" id="UP000091918">
    <property type="component" value="Unassembled WGS sequence"/>
</dbReference>
<comment type="caution">
    <text evidence="2">The sequence shown here is derived from an EMBL/GenBank/DDBJ whole genome shotgun (WGS) entry which is preliminary data.</text>
</comment>
<feature type="non-terminal residue" evidence="2">
    <location>
        <position position="1"/>
    </location>
</feature>
<accession>A0A1B7NJ91</accession>
<evidence type="ECO:0000256" key="1">
    <source>
        <dbReference type="SAM" id="MobiDB-lite"/>
    </source>
</evidence>
<protein>
    <submittedName>
        <fullName evidence="2">Uncharacterized protein</fullName>
    </submittedName>
</protein>